<accession>A0A518CCT9</accession>
<evidence type="ECO:0000313" key="2">
    <source>
        <dbReference type="EMBL" id="QDU77038.1"/>
    </source>
</evidence>
<keyword evidence="3" id="KW-1185">Reference proteome</keyword>
<name>A0A518CCT9_9BACT</name>
<gene>
    <name evidence="2" type="ORF">Pan97_40980</name>
</gene>
<keyword evidence="1" id="KW-1133">Transmembrane helix</keyword>
<dbReference type="KEGG" id="bvo:Pan97_40980"/>
<dbReference type="EMBL" id="CP036289">
    <property type="protein sequence ID" value="QDU77038.1"/>
    <property type="molecule type" value="Genomic_DNA"/>
</dbReference>
<protein>
    <submittedName>
        <fullName evidence="2">Uncharacterized protein</fullName>
    </submittedName>
</protein>
<proteinExistence type="predicted"/>
<keyword evidence="1" id="KW-0812">Transmembrane</keyword>
<reference evidence="3" key="1">
    <citation type="submission" date="2019-02" db="EMBL/GenBank/DDBJ databases">
        <title>Deep-cultivation of Planctomycetes and their phenomic and genomic characterization uncovers novel biology.</title>
        <authorList>
            <person name="Wiegand S."/>
            <person name="Jogler M."/>
            <person name="Boedeker C."/>
            <person name="Pinto D."/>
            <person name="Vollmers J."/>
            <person name="Rivas-Marin E."/>
            <person name="Kohn T."/>
            <person name="Peeters S.H."/>
            <person name="Heuer A."/>
            <person name="Rast P."/>
            <person name="Oberbeckmann S."/>
            <person name="Bunk B."/>
            <person name="Jeske O."/>
            <person name="Meyerdierks A."/>
            <person name="Storesund J.E."/>
            <person name="Kallscheuer N."/>
            <person name="Luecker S."/>
            <person name="Lage O.M."/>
            <person name="Pohl T."/>
            <person name="Merkel B.J."/>
            <person name="Hornburger P."/>
            <person name="Mueller R.-W."/>
            <person name="Bruemmer F."/>
            <person name="Labrenz M."/>
            <person name="Spormann A.M."/>
            <person name="Op den Camp H."/>
            <person name="Overmann J."/>
            <person name="Amann R."/>
            <person name="Jetten M.S.M."/>
            <person name="Mascher T."/>
            <person name="Medema M.H."/>
            <person name="Devos D.P."/>
            <person name="Kaster A.-K."/>
            <person name="Ovreas L."/>
            <person name="Rohde M."/>
            <person name="Galperin M.Y."/>
            <person name="Jogler C."/>
        </authorList>
    </citation>
    <scope>NUCLEOTIDE SEQUENCE [LARGE SCALE GENOMIC DNA]</scope>
    <source>
        <strain evidence="3">Pan97</strain>
    </source>
</reference>
<dbReference type="Proteomes" id="UP000318626">
    <property type="component" value="Chromosome"/>
</dbReference>
<sequence length="544" mass="62682">MPTLIVPGPRQGYISVEVEGENPTDCRYFVDVNEFVDYFSPTQTSMKIHQFLEHYGIQSNPFAVEDAQTDTVFKSGCIDSTYHPSWQKVYGDPQDPSTSIVFGEKGAGKTAMRLQIVDHIARYNRENPTQQIYVIEYDDFNPYLDRFREHQIGRSRRPDRTLKRWMLWDHMDAILMIGVTSLIDRILATRNSMATPGCDISDSSVAKLDQNQARDLLLLAACYDESTTETFKTRWSALRKKLGFWSLQSWAAFSLGVGVTIGCIAVFTSLMISANTPYFPWWVYLIAFIVGWMPWMIKALRATWKAHRIYRNVKVSNHERIPLARTLMTFPISDLSSQPLPMHPRTDDRYAMLNKFSGILRSLDVTGIIVIVDRVDEPHLINGSPELMKLLLWPMLDNKFLKQSGFGVKLLLPIELQQFIERENKEFYQRARLDKQNMIPSLQWTSEALYDVASARIQAVSNGEAPSVQDLFDESISKQRIFEAFRQLRVPRHLFKFLYRLLVAHCNNYTDQEPSYKISSQTFESTLAIYLREQDAFDRGLGAG</sequence>
<evidence type="ECO:0000256" key="1">
    <source>
        <dbReference type="SAM" id="Phobius"/>
    </source>
</evidence>
<feature type="transmembrane region" description="Helical" evidence="1">
    <location>
        <begin position="278"/>
        <end position="297"/>
    </location>
</feature>
<organism evidence="2 3">
    <name type="scientific">Bremerella volcania</name>
    <dbReference type="NCBI Taxonomy" id="2527984"/>
    <lineage>
        <taxon>Bacteria</taxon>
        <taxon>Pseudomonadati</taxon>
        <taxon>Planctomycetota</taxon>
        <taxon>Planctomycetia</taxon>
        <taxon>Pirellulales</taxon>
        <taxon>Pirellulaceae</taxon>
        <taxon>Bremerella</taxon>
    </lineage>
</organism>
<feature type="transmembrane region" description="Helical" evidence="1">
    <location>
        <begin position="250"/>
        <end position="272"/>
    </location>
</feature>
<evidence type="ECO:0000313" key="3">
    <source>
        <dbReference type="Proteomes" id="UP000318626"/>
    </source>
</evidence>
<keyword evidence="1" id="KW-0472">Membrane</keyword>
<dbReference type="AlphaFoldDB" id="A0A518CCT9"/>